<gene>
    <name evidence="5" type="ORF">FA10DRAFT_279703</name>
</gene>
<sequence length="340" mass="37889">MKILIVGGGIAGLATAAFLRRRTSYQVELVERGPLLSDADDYGIAVASNGVALMRLLCDGEDLYQELQAKELEQVVKLHHSIRMVKIDVKDGTAIDDVGRRWTEAHCAYMTTAPASFLNSRQSLRFLLEKGCLVNWFYDEPNVAKDDARRLQRKVVAYPLDDKGNHQIFGYLPTTDELLSRFESSENTQRRVSIANNVPAHEAVAAFEPFHKDLRDLLSCHPTTDLCLVRDSDPLPSWRAAKAILIGDAAHAAAPRLKLAPVTDAGQGSAQAFEDAETLSHFISHLGLEEALDRFEQARKPRAHYVQSTGRVLNGCLSIDGWNEHHYYTTIYTWRGCGKT</sequence>
<evidence type="ECO:0000256" key="1">
    <source>
        <dbReference type="ARBA" id="ARBA00007992"/>
    </source>
</evidence>
<organism evidence="5 6">
    <name type="scientific">Acaromyces ingoldii</name>
    <dbReference type="NCBI Taxonomy" id="215250"/>
    <lineage>
        <taxon>Eukaryota</taxon>
        <taxon>Fungi</taxon>
        <taxon>Dikarya</taxon>
        <taxon>Basidiomycota</taxon>
        <taxon>Ustilaginomycotina</taxon>
        <taxon>Exobasidiomycetes</taxon>
        <taxon>Exobasidiales</taxon>
        <taxon>Cryptobasidiaceae</taxon>
        <taxon>Acaromyces</taxon>
    </lineage>
</organism>
<keyword evidence="2" id="KW-0560">Oxidoreductase</keyword>
<proteinExistence type="inferred from homology"/>
<dbReference type="PANTHER" id="PTHR13789">
    <property type="entry name" value="MONOOXYGENASE"/>
    <property type="match status" value="1"/>
</dbReference>
<dbReference type="PRINTS" id="PR00420">
    <property type="entry name" value="RNGMNOXGNASE"/>
</dbReference>
<evidence type="ECO:0000259" key="4">
    <source>
        <dbReference type="Pfam" id="PF01266"/>
    </source>
</evidence>
<dbReference type="GO" id="GO:0004497">
    <property type="term" value="F:monooxygenase activity"/>
    <property type="evidence" value="ECO:0007669"/>
    <property type="project" value="UniProtKB-KW"/>
</dbReference>
<keyword evidence="3" id="KW-0503">Monooxygenase</keyword>
<evidence type="ECO:0000256" key="2">
    <source>
        <dbReference type="ARBA" id="ARBA00023002"/>
    </source>
</evidence>
<protein>
    <submittedName>
        <fullName evidence="5">FAD/NAD(P)-binding domain-containing protein</fullName>
    </submittedName>
</protein>
<dbReference type="STRING" id="215250.A0A316YN39"/>
<keyword evidence="6" id="KW-1185">Reference proteome</keyword>
<dbReference type="EMBL" id="KZ819636">
    <property type="protein sequence ID" value="PWN90621.1"/>
    <property type="molecule type" value="Genomic_DNA"/>
</dbReference>
<name>A0A316YN39_9BASI</name>
<dbReference type="InterPro" id="IPR050493">
    <property type="entry name" value="FAD-dep_Monooxygenase_BioMet"/>
</dbReference>
<dbReference type="GeneID" id="37045477"/>
<dbReference type="InParanoid" id="A0A316YN39"/>
<evidence type="ECO:0000256" key="3">
    <source>
        <dbReference type="ARBA" id="ARBA00023033"/>
    </source>
</evidence>
<comment type="similarity">
    <text evidence="1">Belongs to the paxM FAD-dependent monooxygenase family.</text>
</comment>
<dbReference type="Pfam" id="PF01266">
    <property type="entry name" value="DAO"/>
    <property type="match status" value="1"/>
</dbReference>
<dbReference type="PANTHER" id="PTHR13789:SF314">
    <property type="entry name" value="FAD-BINDING DOMAIN-CONTAINING PROTEIN"/>
    <property type="match status" value="1"/>
</dbReference>
<accession>A0A316YN39</accession>
<evidence type="ECO:0000313" key="6">
    <source>
        <dbReference type="Proteomes" id="UP000245768"/>
    </source>
</evidence>
<dbReference type="AlphaFoldDB" id="A0A316YN39"/>
<dbReference type="OrthoDB" id="9993796at2759"/>
<evidence type="ECO:0000313" key="5">
    <source>
        <dbReference type="EMBL" id="PWN90621.1"/>
    </source>
</evidence>
<dbReference type="InterPro" id="IPR036188">
    <property type="entry name" value="FAD/NAD-bd_sf"/>
</dbReference>
<dbReference type="RefSeq" id="XP_025377819.1">
    <property type="nucleotide sequence ID" value="XM_025523561.1"/>
</dbReference>
<dbReference type="Proteomes" id="UP000245768">
    <property type="component" value="Unassembled WGS sequence"/>
</dbReference>
<feature type="domain" description="FAD dependent oxidoreductase" evidence="4">
    <location>
        <begin position="2"/>
        <end position="39"/>
    </location>
</feature>
<dbReference type="InterPro" id="IPR006076">
    <property type="entry name" value="FAD-dep_OxRdtase"/>
</dbReference>
<dbReference type="Gene3D" id="3.50.50.60">
    <property type="entry name" value="FAD/NAD(P)-binding domain"/>
    <property type="match status" value="2"/>
</dbReference>
<reference evidence="5 6" key="1">
    <citation type="journal article" date="2018" name="Mol. Biol. Evol.">
        <title>Broad Genomic Sampling Reveals a Smut Pathogenic Ancestry of the Fungal Clade Ustilaginomycotina.</title>
        <authorList>
            <person name="Kijpornyongpan T."/>
            <person name="Mondo S.J."/>
            <person name="Barry K."/>
            <person name="Sandor L."/>
            <person name="Lee J."/>
            <person name="Lipzen A."/>
            <person name="Pangilinan J."/>
            <person name="LaButti K."/>
            <person name="Hainaut M."/>
            <person name="Henrissat B."/>
            <person name="Grigoriev I.V."/>
            <person name="Spatafora J.W."/>
            <person name="Aime M.C."/>
        </authorList>
    </citation>
    <scope>NUCLEOTIDE SEQUENCE [LARGE SCALE GENOMIC DNA]</scope>
    <source>
        <strain evidence="5 6">MCA 4198</strain>
    </source>
</reference>
<dbReference type="SUPFAM" id="SSF51905">
    <property type="entry name" value="FAD/NAD(P)-binding domain"/>
    <property type="match status" value="1"/>
</dbReference>